<evidence type="ECO:0000313" key="1">
    <source>
        <dbReference type="EMBL" id="RAY28917.1"/>
    </source>
</evidence>
<sequence>MTKSKAFRGKISILIHRPCCPTGRPYSLIRLFSVEN</sequence>
<reference evidence="1 2" key="1">
    <citation type="submission" date="2018-06" db="EMBL/GenBank/DDBJ databases">
        <title>ACT-28, a chromosomally-encoded AmpC with carbapenemase activity from Enterobacter kobei.</title>
        <authorList>
            <person name="Jousset A.B."/>
            <person name="Oueslati S."/>
            <person name="Bernabeu S."/>
            <person name="Takissian J."/>
            <person name="Creton E."/>
            <person name="Vogel A."/>
            <person name="Cotellon G."/>
            <person name="Bonnin R.A."/>
            <person name="Dortet L."/>
            <person name="Naas T."/>
        </authorList>
    </citation>
    <scope>NUCLEOTIDE SEQUENCE [LARGE SCALE GENOMIC DNA]</scope>
    <source>
        <strain evidence="1 2">149H6</strain>
    </source>
</reference>
<dbReference type="EMBL" id="QMCK01000014">
    <property type="protein sequence ID" value="RAY28917.1"/>
    <property type="molecule type" value="Genomic_DNA"/>
</dbReference>
<protein>
    <submittedName>
        <fullName evidence="1">Triosephosphate isomerase</fullName>
    </submittedName>
</protein>
<keyword evidence="1" id="KW-0413">Isomerase</keyword>
<dbReference type="GO" id="GO:0016853">
    <property type="term" value="F:isomerase activity"/>
    <property type="evidence" value="ECO:0007669"/>
    <property type="project" value="UniProtKB-KW"/>
</dbReference>
<gene>
    <name evidence="1" type="ORF">DP181_04600</name>
</gene>
<name>A0ABX9F8N8_9ENTR</name>
<comment type="caution">
    <text evidence="1">The sequence shown here is derived from an EMBL/GenBank/DDBJ whole genome shotgun (WGS) entry which is preliminary data.</text>
</comment>
<evidence type="ECO:0000313" key="2">
    <source>
        <dbReference type="Proteomes" id="UP000250603"/>
    </source>
</evidence>
<accession>A0ABX9F8N8</accession>
<dbReference type="Proteomes" id="UP000250603">
    <property type="component" value="Unassembled WGS sequence"/>
</dbReference>
<organism evidence="1 2">
    <name type="scientific">Enterobacter kobei</name>
    <dbReference type="NCBI Taxonomy" id="208224"/>
    <lineage>
        <taxon>Bacteria</taxon>
        <taxon>Pseudomonadati</taxon>
        <taxon>Pseudomonadota</taxon>
        <taxon>Gammaproteobacteria</taxon>
        <taxon>Enterobacterales</taxon>
        <taxon>Enterobacteriaceae</taxon>
        <taxon>Enterobacter</taxon>
        <taxon>Enterobacter cloacae complex</taxon>
    </lineage>
</organism>
<keyword evidence="2" id="KW-1185">Reference proteome</keyword>
<proteinExistence type="predicted"/>